<dbReference type="InterPro" id="IPR006474">
    <property type="entry name" value="Helicase_Cas3_CRISPR-ass_core"/>
</dbReference>
<dbReference type="InterPro" id="IPR038257">
    <property type="entry name" value="CRISPR-assoc_Cas3_HD_sf"/>
</dbReference>
<protein>
    <submittedName>
        <fullName evidence="11">CRISPR-associated Cas3 family helicase</fullName>
    </submittedName>
</protein>
<dbReference type="Pfam" id="PF22590">
    <property type="entry name" value="Cas3-like_C_2"/>
    <property type="match status" value="1"/>
</dbReference>
<evidence type="ECO:0000256" key="7">
    <source>
        <dbReference type="ARBA" id="ARBA00022806"/>
    </source>
</evidence>
<dbReference type="Gene3D" id="3.40.50.300">
    <property type="entry name" value="P-loop containing nucleotide triphosphate hydrolases"/>
    <property type="match status" value="2"/>
</dbReference>
<dbReference type="NCBIfam" id="TIGR01587">
    <property type="entry name" value="cas3_core"/>
    <property type="match status" value="1"/>
</dbReference>
<organism evidence="11 12">
    <name type="scientific">Thiocapsa rosea</name>
    <dbReference type="NCBI Taxonomy" id="69360"/>
    <lineage>
        <taxon>Bacteria</taxon>
        <taxon>Pseudomonadati</taxon>
        <taxon>Pseudomonadota</taxon>
        <taxon>Gammaproteobacteria</taxon>
        <taxon>Chromatiales</taxon>
        <taxon>Chromatiaceae</taxon>
        <taxon>Thiocapsa</taxon>
    </lineage>
</organism>
<keyword evidence="8" id="KW-0067">ATP-binding</keyword>
<evidence type="ECO:0000313" key="12">
    <source>
        <dbReference type="Proteomes" id="UP000274556"/>
    </source>
</evidence>
<comment type="similarity">
    <text evidence="2">In the central section; belongs to the CRISPR-associated helicase Cas3 family.</text>
</comment>
<dbReference type="NCBIfam" id="TIGR01596">
    <property type="entry name" value="cas3_HD"/>
    <property type="match status" value="1"/>
</dbReference>
<dbReference type="GO" id="GO:0016787">
    <property type="term" value="F:hydrolase activity"/>
    <property type="evidence" value="ECO:0007669"/>
    <property type="project" value="UniProtKB-KW"/>
</dbReference>
<dbReference type="GO" id="GO:0005524">
    <property type="term" value="F:ATP binding"/>
    <property type="evidence" value="ECO:0007669"/>
    <property type="project" value="UniProtKB-KW"/>
</dbReference>
<evidence type="ECO:0000256" key="2">
    <source>
        <dbReference type="ARBA" id="ARBA00009046"/>
    </source>
</evidence>
<dbReference type="InterPro" id="IPR006483">
    <property type="entry name" value="CRISPR-assoc_Cas3_HD"/>
</dbReference>
<dbReference type="InterPro" id="IPR027417">
    <property type="entry name" value="P-loop_NTPase"/>
</dbReference>
<evidence type="ECO:0000256" key="9">
    <source>
        <dbReference type="ARBA" id="ARBA00023118"/>
    </source>
</evidence>
<dbReference type="InterPro" id="IPR054712">
    <property type="entry name" value="Cas3-like_dom"/>
</dbReference>
<keyword evidence="3" id="KW-0540">Nuclease</keyword>
<proteinExistence type="inferred from homology"/>
<dbReference type="GO" id="GO:0004518">
    <property type="term" value="F:nuclease activity"/>
    <property type="evidence" value="ECO:0007669"/>
    <property type="project" value="UniProtKB-KW"/>
</dbReference>
<evidence type="ECO:0000313" key="11">
    <source>
        <dbReference type="EMBL" id="RKT47591.1"/>
    </source>
</evidence>
<dbReference type="Gene3D" id="1.10.3210.30">
    <property type="match status" value="1"/>
</dbReference>
<dbReference type="AlphaFoldDB" id="A0A495VDX0"/>
<dbReference type="CDD" id="cd09641">
    <property type="entry name" value="Cas3''_I"/>
    <property type="match status" value="1"/>
</dbReference>
<dbReference type="GO" id="GO:0004386">
    <property type="term" value="F:helicase activity"/>
    <property type="evidence" value="ECO:0007669"/>
    <property type="project" value="UniProtKB-KW"/>
</dbReference>
<dbReference type="Proteomes" id="UP000274556">
    <property type="component" value="Unassembled WGS sequence"/>
</dbReference>
<dbReference type="RefSeq" id="WP_120799532.1">
    <property type="nucleotide sequence ID" value="NZ_RBXL01000001.1"/>
</dbReference>
<sequence length="917" mass="100327">MESSDTYFRYWGKADRNFDGDPKWHPLLYHCLDVAACGEALLRHQPAWLEKMAALSGLDPGVLSQWLTFLLAIHDIGKFGDGFQALRPDLQGELQGQTVQVAYDVRHDTLGYALGMESLPGWLGRDASDDLESDLLRPWLAAVAGHHGRPPKNLPTQAILKRQFRPDVLANVRQFVEDARQLLLPIGWCLPEPAPGGAERQQQASWLVAGFAVVSDWLGSNTRWFNYQHPEWSLEDYWQTVALPTAEQAIHESGLLGPSPAKQATFAGLFPHLASALTPLQSWANSVAIAPGPQLFILEELTGGGKTEAGLTLAARLMSDGKGRGLYFALPTMATADAMFDRLRKHHTGHDQETWQGFFSTGDASLVLAHSAATTKTKLDALRHHDAGYDQQREEPSASQHCTAWLADSRKKALLAGFGVGTVDQALLGVLPLRHQSLRLLGLSTKILVVDEVHACDCYMGELLARLLRFHAGLGGSAILLSATLPIDQRARLLAAFADGAAYPTAKPDESAYPLATHLHSAGLDEKPVQAREAVSRPVAIDSLADETVVFQRLETTIQRGGCAVWVRNTVADAMAAWQTWNCNHPDTPAILFHARFALGDRLAIAGTIKRRFGPDSTSATREGRLVIATQVVEQSLDVDFDDMVTDLAPIDLVVQRAGRLQRHARDAMGNRAPTEGRGGARLGVLMPEPTHDAAADWFKGFLSKAARVYPDHGKLWLTARWLVEHGGFDLAAQARDLIESVYGETGYDQTPAPLQTITAAAEGACHADRGTARGNLLSFEQGYDPTGLHWPDEDEHADITTRLGEKTVRLRLGKIVEDELIAWAPADPGIAWPLSELTVARRLVAGESPREAARIERARQSMPDEGRYCLIVPLEPSGAEWRGWALNQQDEEIRVIYSPTAGLRIETGDAIDESDL</sequence>
<feature type="domain" description="HD Cas3-type" evidence="10">
    <location>
        <begin position="20"/>
        <end position="218"/>
    </location>
</feature>
<dbReference type="PROSITE" id="PS51643">
    <property type="entry name" value="HD_CAS3"/>
    <property type="match status" value="1"/>
</dbReference>
<dbReference type="OrthoDB" id="9810236at2"/>
<gene>
    <name evidence="11" type="ORF">BDD21_5187</name>
</gene>
<evidence type="ECO:0000256" key="3">
    <source>
        <dbReference type="ARBA" id="ARBA00022722"/>
    </source>
</evidence>
<keyword evidence="6" id="KW-0378">Hydrolase</keyword>
<accession>A0A495VDX0</accession>
<keyword evidence="12" id="KW-1185">Reference proteome</keyword>
<keyword evidence="7" id="KW-0347">Helicase</keyword>
<keyword evidence="9" id="KW-0051">Antiviral defense</keyword>
<evidence type="ECO:0000256" key="1">
    <source>
        <dbReference type="ARBA" id="ARBA00006847"/>
    </source>
</evidence>
<dbReference type="GO" id="GO:0046872">
    <property type="term" value="F:metal ion binding"/>
    <property type="evidence" value="ECO:0007669"/>
    <property type="project" value="UniProtKB-KW"/>
</dbReference>
<dbReference type="EMBL" id="RBXL01000001">
    <property type="protein sequence ID" value="RKT47591.1"/>
    <property type="molecule type" value="Genomic_DNA"/>
</dbReference>
<evidence type="ECO:0000256" key="4">
    <source>
        <dbReference type="ARBA" id="ARBA00022723"/>
    </source>
</evidence>
<dbReference type="SUPFAM" id="SSF52540">
    <property type="entry name" value="P-loop containing nucleoside triphosphate hydrolases"/>
    <property type="match status" value="1"/>
</dbReference>
<keyword evidence="4" id="KW-0479">Metal-binding</keyword>
<comment type="caution">
    <text evidence="11">The sequence shown here is derived from an EMBL/GenBank/DDBJ whole genome shotgun (WGS) entry which is preliminary data.</text>
</comment>
<evidence type="ECO:0000259" key="10">
    <source>
        <dbReference type="PROSITE" id="PS51643"/>
    </source>
</evidence>
<comment type="similarity">
    <text evidence="1">In the N-terminal section; belongs to the CRISPR-associated nuclease Cas3-HD family.</text>
</comment>
<evidence type="ECO:0000256" key="6">
    <source>
        <dbReference type="ARBA" id="ARBA00022801"/>
    </source>
</evidence>
<reference evidence="11 12" key="1">
    <citation type="submission" date="2018-10" db="EMBL/GenBank/DDBJ databases">
        <title>Genomic Encyclopedia of Archaeal and Bacterial Type Strains, Phase II (KMG-II): from individual species to whole genera.</title>
        <authorList>
            <person name="Goeker M."/>
        </authorList>
    </citation>
    <scope>NUCLEOTIDE SEQUENCE [LARGE SCALE GENOMIC DNA]</scope>
    <source>
        <strain evidence="11 12">DSM 235</strain>
    </source>
</reference>
<dbReference type="GO" id="GO:0051607">
    <property type="term" value="P:defense response to virus"/>
    <property type="evidence" value="ECO:0007669"/>
    <property type="project" value="UniProtKB-KW"/>
</dbReference>
<name>A0A495VDX0_9GAMM</name>
<dbReference type="Pfam" id="PF18019">
    <property type="entry name" value="Cas3_HD"/>
    <property type="match status" value="1"/>
</dbReference>
<keyword evidence="5" id="KW-0547">Nucleotide-binding</keyword>
<evidence type="ECO:0000256" key="5">
    <source>
        <dbReference type="ARBA" id="ARBA00022741"/>
    </source>
</evidence>
<evidence type="ECO:0000256" key="8">
    <source>
        <dbReference type="ARBA" id="ARBA00022840"/>
    </source>
</evidence>